<evidence type="ECO:0000313" key="10">
    <source>
        <dbReference type="Proteomes" id="UP001612741"/>
    </source>
</evidence>
<feature type="transmembrane region" description="Helical" evidence="8">
    <location>
        <begin position="46"/>
        <end position="66"/>
    </location>
</feature>
<dbReference type="Pfam" id="PF07681">
    <property type="entry name" value="DoxX"/>
    <property type="match status" value="1"/>
</dbReference>
<protein>
    <submittedName>
        <fullName evidence="9">DoxX family protein</fullName>
    </submittedName>
</protein>
<evidence type="ECO:0000256" key="5">
    <source>
        <dbReference type="ARBA" id="ARBA00022989"/>
    </source>
</evidence>
<keyword evidence="3" id="KW-1003">Cell membrane</keyword>
<keyword evidence="10" id="KW-1185">Reference proteome</keyword>
<evidence type="ECO:0000256" key="6">
    <source>
        <dbReference type="ARBA" id="ARBA00023136"/>
    </source>
</evidence>
<dbReference type="InterPro" id="IPR051907">
    <property type="entry name" value="DoxX-like_oxidoreductase"/>
</dbReference>
<feature type="compositionally biased region" description="Low complexity" evidence="7">
    <location>
        <begin position="144"/>
        <end position="160"/>
    </location>
</feature>
<evidence type="ECO:0000256" key="7">
    <source>
        <dbReference type="SAM" id="MobiDB-lite"/>
    </source>
</evidence>
<name>A0ABW7YW22_9ACTN</name>
<accession>A0ABW7YW22</accession>
<dbReference type="Proteomes" id="UP001612741">
    <property type="component" value="Unassembled WGS sequence"/>
</dbReference>
<feature type="transmembrane region" description="Helical" evidence="8">
    <location>
        <begin position="73"/>
        <end position="92"/>
    </location>
</feature>
<feature type="compositionally biased region" description="Basic and acidic residues" evidence="7">
    <location>
        <begin position="208"/>
        <end position="219"/>
    </location>
</feature>
<comment type="subcellular location">
    <subcellularLocation>
        <location evidence="1">Cell membrane</location>
        <topology evidence="1">Multi-pass membrane protein</topology>
    </subcellularLocation>
</comment>
<evidence type="ECO:0000256" key="1">
    <source>
        <dbReference type="ARBA" id="ARBA00004651"/>
    </source>
</evidence>
<evidence type="ECO:0000256" key="8">
    <source>
        <dbReference type="SAM" id="Phobius"/>
    </source>
</evidence>
<sequence length="219" mass="22934">MRLVFDLAALIARVTIGVIFVAHGWQKWQAGPGSIAQMFTQSGVPYPELAAGFTTIAELVGGSFLILGMLVRVAALALLAVSAGAIIFVHAKNGIFVSDMGWELVGALGACCLLLLATGGGRIGVDGIVNAFFRRRRTAELSLPETPVTPAPSSTVSPNVRTVTDVPRQPAPPPNPPNAPNPGNPGNPGNPRLNDDDMKAIDALMSDDQPRKNPPDNRA</sequence>
<reference evidence="9 10" key="1">
    <citation type="submission" date="2024-10" db="EMBL/GenBank/DDBJ databases">
        <title>The Natural Products Discovery Center: Release of the First 8490 Sequenced Strains for Exploring Actinobacteria Biosynthetic Diversity.</title>
        <authorList>
            <person name="Kalkreuter E."/>
            <person name="Kautsar S.A."/>
            <person name="Yang D."/>
            <person name="Bader C.D."/>
            <person name="Teijaro C.N."/>
            <person name="Fluegel L."/>
            <person name="Davis C.M."/>
            <person name="Simpson J.R."/>
            <person name="Lauterbach L."/>
            <person name="Steele A.D."/>
            <person name="Gui C."/>
            <person name="Meng S."/>
            <person name="Li G."/>
            <person name="Viehrig K."/>
            <person name="Ye F."/>
            <person name="Su P."/>
            <person name="Kiefer A.F."/>
            <person name="Nichols A."/>
            <person name="Cepeda A.J."/>
            <person name="Yan W."/>
            <person name="Fan B."/>
            <person name="Jiang Y."/>
            <person name="Adhikari A."/>
            <person name="Zheng C.-J."/>
            <person name="Schuster L."/>
            <person name="Cowan T.M."/>
            <person name="Smanski M.J."/>
            <person name="Chevrette M.G."/>
            <person name="De Carvalho L.P.S."/>
            <person name="Shen B."/>
        </authorList>
    </citation>
    <scope>NUCLEOTIDE SEQUENCE [LARGE SCALE GENOMIC DNA]</scope>
    <source>
        <strain evidence="9 10">NPDC050545</strain>
    </source>
</reference>
<proteinExistence type="inferred from homology"/>
<dbReference type="EMBL" id="JBITGY010000005">
    <property type="protein sequence ID" value="MFI6499805.1"/>
    <property type="molecule type" value="Genomic_DNA"/>
</dbReference>
<dbReference type="PANTHER" id="PTHR33452:SF1">
    <property type="entry name" value="INNER MEMBRANE PROTEIN YPHA-RELATED"/>
    <property type="match status" value="1"/>
</dbReference>
<dbReference type="InterPro" id="IPR032808">
    <property type="entry name" value="DoxX"/>
</dbReference>
<dbReference type="RefSeq" id="WP_397083333.1">
    <property type="nucleotide sequence ID" value="NZ_JBITGY010000005.1"/>
</dbReference>
<feature type="transmembrane region" description="Helical" evidence="8">
    <location>
        <begin position="7"/>
        <end position="26"/>
    </location>
</feature>
<comment type="similarity">
    <text evidence="2">Belongs to the DoxX family.</text>
</comment>
<gene>
    <name evidence="9" type="ORF">ACIBG2_20620</name>
</gene>
<evidence type="ECO:0000256" key="4">
    <source>
        <dbReference type="ARBA" id="ARBA00022692"/>
    </source>
</evidence>
<organism evidence="9 10">
    <name type="scientific">Nonomuraea typhae</name>
    <dbReference type="NCBI Taxonomy" id="2603600"/>
    <lineage>
        <taxon>Bacteria</taxon>
        <taxon>Bacillati</taxon>
        <taxon>Actinomycetota</taxon>
        <taxon>Actinomycetes</taxon>
        <taxon>Streptosporangiales</taxon>
        <taxon>Streptosporangiaceae</taxon>
        <taxon>Nonomuraea</taxon>
    </lineage>
</organism>
<feature type="region of interest" description="Disordered" evidence="7">
    <location>
        <begin position="143"/>
        <end position="219"/>
    </location>
</feature>
<feature type="compositionally biased region" description="Pro residues" evidence="7">
    <location>
        <begin position="169"/>
        <end position="185"/>
    </location>
</feature>
<evidence type="ECO:0000256" key="2">
    <source>
        <dbReference type="ARBA" id="ARBA00006679"/>
    </source>
</evidence>
<comment type="caution">
    <text evidence="9">The sequence shown here is derived from an EMBL/GenBank/DDBJ whole genome shotgun (WGS) entry which is preliminary data.</text>
</comment>
<feature type="transmembrane region" description="Helical" evidence="8">
    <location>
        <begin position="104"/>
        <end position="125"/>
    </location>
</feature>
<keyword evidence="6 8" id="KW-0472">Membrane</keyword>
<keyword evidence="5 8" id="KW-1133">Transmembrane helix</keyword>
<evidence type="ECO:0000256" key="3">
    <source>
        <dbReference type="ARBA" id="ARBA00022475"/>
    </source>
</evidence>
<keyword evidence="4 8" id="KW-0812">Transmembrane</keyword>
<dbReference type="PANTHER" id="PTHR33452">
    <property type="entry name" value="OXIDOREDUCTASE CATD-RELATED"/>
    <property type="match status" value="1"/>
</dbReference>
<evidence type="ECO:0000313" key="9">
    <source>
        <dbReference type="EMBL" id="MFI6499805.1"/>
    </source>
</evidence>